<gene>
    <name evidence="1" type="ORF">GCM10017557_18990</name>
</gene>
<dbReference type="AlphaFoldDB" id="A0A7G1NZG1"/>
<proteinExistence type="predicted"/>
<organism evidence="1 2">
    <name type="scientific">Streptomyces aurantiacus</name>
    <dbReference type="NCBI Taxonomy" id="47760"/>
    <lineage>
        <taxon>Bacteria</taxon>
        <taxon>Bacillati</taxon>
        <taxon>Actinomycetota</taxon>
        <taxon>Actinomycetes</taxon>
        <taxon>Kitasatosporales</taxon>
        <taxon>Streptomycetaceae</taxon>
        <taxon>Streptomyces</taxon>
        <taxon>Streptomyces aurantiacus group</taxon>
    </lineage>
</organism>
<evidence type="ECO:0000313" key="1">
    <source>
        <dbReference type="EMBL" id="BCL27040.1"/>
    </source>
</evidence>
<protein>
    <submittedName>
        <fullName evidence="1">Uncharacterized protein</fullName>
    </submittedName>
</protein>
<sequence length="117" mass="12942">MDAGDKRLFTEGMIHHTTIVAFDNPIPENELNQYLKEFEELVMGSGVVETFSARPHIRVPGDDHAPVAVASAVMQFGIADLDALNAAFTIPGAGDLIKRWQSRYPNKAIWVNHEPLT</sequence>
<dbReference type="KEGG" id="sgm:GCM10017557_18990"/>
<keyword evidence="2" id="KW-1185">Reference proteome</keyword>
<dbReference type="Proteomes" id="UP000516444">
    <property type="component" value="Chromosome"/>
</dbReference>
<name>A0A7G1NZG1_9ACTN</name>
<reference evidence="1 2" key="1">
    <citation type="journal article" date="2014" name="Int. J. Syst. Evol. Microbiol.">
        <title>Complete genome sequence of Corynebacterium casei LMG S-19264T (=DSM 44701T), isolated from a smear-ripened cheese.</title>
        <authorList>
            <consortium name="US DOE Joint Genome Institute (JGI-PGF)"/>
            <person name="Walter F."/>
            <person name="Albersmeier A."/>
            <person name="Kalinowski J."/>
            <person name="Ruckert C."/>
        </authorList>
    </citation>
    <scope>NUCLEOTIDE SEQUENCE [LARGE SCALE GENOMIC DNA]</scope>
    <source>
        <strain evidence="1 2">JCM 4677</strain>
    </source>
</reference>
<accession>A0A7G1NZG1</accession>
<evidence type="ECO:0000313" key="2">
    <source>
        <dbReference type="Proteomes" id="UP000516444"/>
    </source>
</evidence>
<dbReference type="EMBL" id="AP023440">
    <property type="protein sequence ID" value="BCL27040.1"/>
    <property type="molecule type" value="Genomic_DNA"/>
</dbReference>